<dbReference type="Proteomes" id="UP001243375">
    <property type="component" value="Unassembled WGS sequence"/>
</dbReference>
<reference evidence="1" key="1">
    <citation type="submission" date="2023-04" db="EMBL/GenBank/DDBJ databases">
        <title>Draft Genome sequencing of Naganishia species isolated from polar environments using Oxford Nanopore Technology.</title>
        <authorList>
            <person name="Leo P."/>
            <person name="Venkateswaran K."/>
        </authorList>
    </citation>
    <scope>NUCLEOTIDE SEQUENCE</scope>
    <source>
        <strain evidence="1">MNA-CCFEE 5425</strain>
    </source>
</reference>
<proteinExistence type="predicted"/>
<comment type="caution">
    <text evidence="1">The sequence shown here is derived from an EMBL/GenBank/DDBJ whole genome shotgun (WGS) entry which is preliminary data.</text>
</comment>
<protein>
    <submittedName>
        <fullName evidence="1">Uncharacterized protein</fullName>
    </submittedName>
</protein>
<accession>A0ACC2X441</accession>
<organism evidence="1 2">
    <name type="scientific">Naganishia vaughanmartiniae</name>
    <dbReference type="NCBI Taxonomy" id="1424756"/>
    <lineage>
        <taxon>Eukaryota</taxon>
        <taxon>Fungi</taxon>
        <taxon>Dikarya</taxon>
        <taxon>Basidiomycota</taxon>
        <taxon>Agaricomycotina</taxon>
        <taxon>Tremellomycetes</taxon>
        <taxon>Filobasidiales</taxon>
        <taxon>Filobasidiaceae</taxon>
        <taxon>Naganishia</taxon>
    </lineage>
</organism>
<evidence type="ECO:0000313" key="2">
    <source>
        <dbReference type="Proteomes" id="UP001243375"/>
    </source>
</evidence>
<dbReference type="EMBL" id="JASBWU010000011">
    <property type="protein sequence ID" value="KAJ9118186.1"/>
    <property type="molecule type" value="Genomic_DNA"/>
</dbReference>
<evidence type="ECO:0000313" key="1">
    <source>
        <dbReference type="EMBL" id="KAJ9118186.1"/>
    </source>
</evidence>
<name>A0ACC2X441_9TREE</name>
<keyword evidence="2" id="KW-1185">Reference proteome</keyword>
<sequence length="200" mass="22113">MAFALNDAYNKCLHTLISADMAPSIGKISPEFASYAKGMQEIEESNVRSKAEGDKVLQAYEKSLPTRQFLLTNAITDSATQTLRFRIPLDIIRESIPQIGEFPYSLPSAAADSPPLAGATAHEENPEKAVTTTPTWSGPTLFIKGARSAYINHRNLPACRAFFPHMEMETLDAGHWVHAERPAEFVDAVERFLRAHTPTK</sequence>
<gene>
    <name evidence="1" type="ORF">QFC22_004090</name>
</gene>